<dbReference type="PANTHER" id="PTHR43480">
    <property type="entry name" value="ACYL-[ACYL-CARRIER-PROTEIN]--UDP-N-ACETYLGLUCOSAMINE O-ACYLTRANSFERASE"/>
    <property type="match status" value="1"/>
</dbReference>
<dbReference type="PIRSF" id="PIRSF000456">
    <property type="entry name" value="UDP-GlcNAc_acltr"/>
    <property type="match status" value="1"/>
</dbReference>
<evidence type="ECO:0000313" key="8">
    <source>
        <dbReference type="EMBL" id="KKM95669.1"/>
    </source>
</evidence>
<evidence type="ECO:0000256" key="3">
    <source>
        <dbReference type="ARBA" id="ARBA00022556"/>
    </source>
</evidence>
<dbReference type="AlphaFoldDB" id="A0A0F9LKR5"/>
<proteinExistence type="predicted"/>
<dbReference type="GO" id="GO:0008780">
    <property type="term" value="F:acyl-[acyl-carrier-protein]-UDP-N-acetylglucosamine O-acyltransferase activity"/>
    <property type="evidence" value="ECO:0007669"/>
    <property type="project" value="InterPro"/>
</dbReference>
<dbReference type="NCBIfam" id="NF003657">
    <property type="entry name" value="PRK05289.1"/>
    <property type="match status" value="1"/>
</dbReference>
<evidence type="ECO:0000256" key="6">
    <source>
        <dbReference type="ARBA" id="ARBA00023315"/>
    </source>
</evidence>
<feature type="domain" description="UDP N-acetylglucosamine O-acyltransferase C-terminal" evidence="7">
    <location>
        <begin position="180"/>
        <end position="262"/>
    </location>
</feature>
<dbReference type="InterPro" id="IPR018357">
    <property type="entry name" value="Hexapep_transf_CS"/>
</dbReference>
<dbReference type="InterPro" id="IPR029098">
    <property type="entry name" value="Acetyltransf_C"/>
</dbReference>
<dbReference type="Gene3D" id="1.20.1180.10">
    <property type="entry name" value="Udp N-acetylglucosamine O-acyltransferase, C-terminal domain"/>
    <property type="match status" value="1"/>
</dbReference>
<dbReference type="Pfam" id="PF13720">
    <property type="entry name" value="Acetyltransf_11"/>
    <property type="match status" value="1"/>
</dbReference>
<dbReference type="SUPFAM" id="SSF51161">
    <property type="entry name" value="Trimeric LpxA-like enzymes"/>
    <property type="match status" value="1"/>
</dbReference>
<evidence type="ECO:0000256" key="5">
    <source>
        <dbReference type="ARBA" id="ARBA00023098"/>
    </source>
</evidence>
<accession>A0A0F9LKR5</accession>
<evidence type="ECO:0000256" key="4">
    <source>
        <dbReference type="ARBA" id="ARBA00022679"/>
    </source>
</evidence>
<organism evidence="8">
    <name type="scientific">marine sediment metagenome</name>
    <dbReference type="NCBI Taxonomy" id="412755"/>
    <lineage>
        <taxon>unclassified sequences</taxon>
        <taxon>metagenomes</taxon>
        <taxon>ecological metagenomes</taxon>
    </lineage>
</organism>
<reference evidence="8" key="1">
    <citation type="journal article" date="2015" name="Nature">
        <title>Complex archaea that bridge the gap between prokaryotes and eukaryotes.</title>
        <authorList>
            <person name="Spang A."/>
            <person name="Saw J.H."/>
            <person name="Jorgensen S.L."/>
            <person name="Zaremba-Niedzwiedzka K."/>
            <person name="Martijn J."/>
            <person name="Lind A.E."/>
            <person name="van Eijk R."/>
            <person name="Schleper C."/>
            <person name="Guy L."/>
            <person name="Ettema T.J."/>
        </authorList>
    </citation>
    <scope>NUCLEOTIDE SEQUENCE</scope>
</reference>
<keyword evidence="3" id="KW-0441">Lipid A biosynthesis</keyword>
<dbReference type="GO" id="GO:0016020">
    <property type="term" value="C:membrane"/>
    <property type="evidence" value="ECO:0007669"/>
    <property type="project" value="GOC"/>
</dbReference>
<evidence type="ECO:0000256" key="1">
    <source>
        <dbReference type="ARBA" id="ARBA00022490"/>
    </source>
</evidence>
<gene>
    <name evidence="8" type="ORF">LCGC14_1185890</name>
</gene>
<dbReference type="InterPro" id="IPR010137">
    <property type="entry name" value="Lipid_A_LpxA"/>
</dbReference>
<keyword evidence="5" id="KW-0443">Lipid metabolism</keyword>
<dbReference type="PROSITE" id="PS00101">
    <property type="entry name" value="HEXAPEP_TRANSFERASES"/>
    <property type="match status" value="1"/>
</dbReference>
<name>A0A0F9LKR5_9ZZZZ</name>
<sequence length="274" mass="30496">MRANEIFVHSTATVHPKARLDSGVRIGPYSFIGEKVSVHKNTRVDANVFIDGQTEIGEDCHFSPYSSIGTEPQDITYKGEDTLVKIGDRNIFREFITVNRGTVKAGGQTVVGNDNYFMAYSHIGHDCFVGNETIFINAATLGGHVTVQDFTTVGAFSGIHQFCRVGKHAFIGGNTIITQDVFPFSRVAGSRPVLLFGLNAIGLRRRGFSKERIKVIKEIFKIFFYSDLNSTQASDKIKEKFPPGEDRDEIINFIHSSQRGIIKKIAEKWDDELG</sequence>
<dbReference type="GO" id="GO:0009245">
    <property type="term" value="P:lipid A biosynthetic process"/>
    <property type="evidence" value="ECO:0007669"/>
    <property type="project" value="UniProtKB-KW"/>
</dbReference>
<protein>
    <recommendedName>
        <fullName evidence="7">UDP N-acetylglucosamine O-acyltransferase C-terminal domain-containing protein</fullName>
    </recommendedName>
</protein>
<keyword evidence="2" id="KW-0444">Lipid biosynthesis</keyword>
<dbReference type="PANTHER" id="PTHR43480:SF1">
    <property type="entry name" value="ACYL-[ACYL-CARRIER-PROTEIN]--UDP-N-ACETYLGLUCOSAMINE O-ACYLTRANSFERASE, MITOCHONDRIAL-RELATED"/>
    <property type="match status" value="1"/>
</dbReference>
<dbReference type="InterPro" id="IPR037157">
    <property type="entry name" value="Acetyltransf_C_sf"/>
</dbReference>
<keyword evidence="1" id="KW-0963">Cytoplasm</keyword>
<evidence type="ECO:0000256" key="2">
    <source>
        <dbReference type="ARBA" id="ARBA00022516"/>
    </source>
</evidence>
<dbReference type="EMBL" id="LAZR01005976">
    <property type="protein sequence ID" value="KKM95669.1"/>
    <property type="molecule type" value="Genomic_DNA"/>
</dbReference>
<dbReference type="Gene3D" id="2.160.10.10">
    <property type="entry name" value="Hexapeptide repeat proteins"/>
    <property type="match status" value="1"/>
</dbReference>
<comment type="caution">
    <text evidence="8">The sequence shown here is derived from an EMBL/GenBank/DDBJ whole genome shotgun (WGS) entry which is preliminary data.</text>
</comment>
<keyword evidence="6" id="KW-0012">Acyltransferase</keyword>
<keyword evidence="4" id="KW-0808">Transferase</keyword>
<dbReference type="NCBIfam" id="TIGR01852">
    <property type="entry name" value="lipid_A_lpxA"/>
    <property type="match status" value="1"/>
</dbReference>
<dbReference type="CDD" id="cd03351">
    <property type="entry name" value="LbH_UDP-GlcNAc_AT"/>
    <property type="match status" value="1"/>
</dbReference>
<evidence type="ECO:0000259" key="7">
    <source>
        <dbReference type="Pfam" id="PF13720"/>
    </source>
</evidence>
<dbReference type="InterPro" id="IPR011004">
    <property type="entry name" value="Trimer_LpxA-like_sf"/>
</dbReference>